<dbReference type="FunFam" id="1.10.20.140:FF:000001">
    <property type="entry name" value="tRNA dimethylallyltransferase"/>
    <property type="match status" value="1"/>
</dbReference>
<evidence type="ECO:0000256" key="8">
    <source>
        <dbReference type="ARBA" id="ARBA00022842"/>
    </source>
</evidence>
<comment type="caution">
    <text evidence="10">Lacks conserved residue(s) required for the propagation of feature annotation.</text>
</comment>
<dbReference type="OrthoDB" id="9776390at2"/>
<evidence type="ECO:0000256" key="2">
    <source>
        <dbReference type="ARBA" id="ARBA00003213"/>
    </source>
</evidence>
<name>D7CMC1_SYNLT</name>
<protein>
    <recommendedName>
        <fullName evidence="10">tRNA dimethylallyltransferase</fullName>
        <ecNumber evidence="10">2.5.1.75</ecNumber>
    </recommendedName>
    <alternativeName>
        <fullName evidence="10">Dimethylallyl diphosphate:tRNA dimethylallyltransferase</fullName>
        <shortName evidence="10">DMAPP:tRNA dimethylallyltransferase</shortName>
        <shortName evidence="10">DMATase</shortName>
    </alternativeName>
    <alternativeName>
        <fullName evidence="10">Isopentenyl-diphosphate:tRNA isopentenyltransferase</fullName>
        <shortName evidence="10">IPP transferase</shortName>
        <shortName evidence="10">IPPT</shortName>
        <shortName evidence="10">IPTase</shortName>
    </alternativeName>
</protein>
<dbReference type="eggNOG" id="COG0324">
    <property type="taxonomic scope" value="Bacteria"/>
</dbReference>
<evidence type="ECO:0000256" key="7">
    <source>
        <dbReference type="ARBA" id="ARBA00022840"/>
    </source>
</evidence>
<comment type="function">
    <text evidence="2 10 12">Catalyzes the transfer of a dimethylallyl group onto the adenine at position 37 in tRNAs that read codons beginning with uridine, leading to the formation of N6-(dimethylallyl)adenosine (i(6)A).</text>
</comment>
<dbReference type="Gene3D" id="3.40.50.300">
    <property type="entry name" value="P-loop containing nucleotide triphosphate hydrolases"/>
    <property type="match status" value="1"/>
</dbReference>
<accession>D7CMC1</accession>
<evidence type="ECO:0000256" key="4">
    <source>
        <dbReference type="ARBA" id="ARBA00022679"/>
    </source>
</evidence>
<dbReference type="AlphaFoldDB" id="D7CMC1"/>
<keyword evidence="4 10" id="KW-0808">Transferase</keyword>
<reference evidence="14 15" key="2">
    <citation type="journal article" date="2010" name="Stand. Genomic Sci.">
        <title>Complete genome sequence of Syntrophothermus lipocalidus type strain (TGB-C1).</title>
        <authorList>
            <person name="Djao O.D."/>
            <person name="Zhang X."/>
            <person name="Lucas S."/>
            <person name="Lapidus A."/>
            <person name="Del Rio T.G."/>
            <person name="Nolan M."/>
            <person name="Tice H."/>
            <person name="Cheng J.F."/>
            <person name="Han C."/>
            <person name="Tapia R."/>
            <person name="Goodwin L."/>
            <person name="Pitluck S."/>
            <person name="Liolios K."/>
            <person name="Ivanova N."/>
            <person name="Mavromatis K."/>
            <person name="Mikhailova N."/>
            <person name="Ovchinnikova G."/>
            <person name="Pati A."/>
            <person name="Brambilla E."/>
            <person name="Chen A."/>
            <person name="Palaniappan K."/>
            <person name="Land M."/>
            <person name="Hauser L."/>
            <person name="Chang Y.J."/>
            <person name="Jeffries C.D."/>
            <person name="Rohde M."/>
            <person name="Sikorski J."/>
            <person name="Spring S."/>
            <person name="Goker M."/>
            <person name="Detter J.C."/>
            <person name="Woyke T."/>
            <person name="Bristow J."/>
            <person name="Eisen J.A."/>
            <person name="Markowitz V."/>
            <person name="Hugenholtz P."/>
            <person name="Kyrpides N.C."/>
            <person name="Klenk H.P."/>
        </authorList>
    </citation>
    <scope>NUCLEOTIDE SEQUENCE [LARGE SCALE GENOMIC DNA]</scope>
    <source>
        <strain evidence="15">DSM 12680 / TGB-C1</strain>
    </source>
</reference>
<dbReference type="GO" id="GO:0052381">
    <property type="term" value="F:tRNA dimethylallyltransferase activity"/>
    <property type="evidence" value="ECO:0007669"/>
    <property type="project" value="UniProtKB-UniRule"/>
</dbReference>
<dbReference type="HAMAP" id="MF_00185">
    <property type="entry name" value="IPP_trans"/>
    <property type="match status" value="1"/>
</dbReference>
<dbReference type="GO" id="GO:0006400">
    <property type="term" value="P:tRNA modification"/>
    <property type="evidence" value="ECO:0007669"/>
    <property type="project" value="TreeGrafter"/>
</dbReference>
<dbReference type="SUPFAM" id="SSF52540">
    <property type="entry name" value="P-loop containing nucleoside triphosphate hydrolases"/>
    <property type="match status" value="2"/>
</dbReference>
<dbReference type="STRING" id="643648.Slip_1078"/>
<organism evidence="14 15">
    <name type="scientific">Syntrophothermus lipocalidus (strain DSM 12680 / TGB-C1)</name>
    <dbReference type="NCBI Taxonomy" id="643648"/>
    <lineage>
        <taxon>Bacteria</taxon>
        <taxon>Bacillati</taxon>
        <taxon>Bacillota</taxon>
        <taxon>Clostridia</taxon>
        <taxon>Eubacteriales</taxon>
        <taxon>Syntrophomonadaceae</taxon>
        <taxon>Syntrophothermus</taxon>
    </lineage>
</organism>
<dbReference type="InterPro" id="IPR027417">
    <property type="entry name" value="P-loop_NTPase"/>
</dbReference>
<proteinExistence type="inferred from homology"/>
<evidence type="ECO:0000313" key="15">
    <source>
        <dbReference type="Proteomes" id="UP000000378"/>
    </source>
</evidence>
<dbReference type="RefSeq" id="WP_013175258.1">
    <property type="nucleotide sequence ID" value="NC_014220.1"/>
</dbReference>
<evidence type="ECO:0000256" key="6">
    <source>
        <dbReference type="ARBA" id="ARBA00022741"/>
    </source>
</evidence>
<evidence type="ECO:0000256" key="1">
    <source>
        <dbReference type="ARBA" id="ARBA00001946"/>
    </source>
</evidence>
<evidence type="ECO:0000256" key="9">
    <source>
        <dbReference type="ARBA" id="ARBA00049563"/>
    </source>
</evidence>
<dbReference type="EC" id="2.5.1.75" evidence="10"/>
<sequence>MKLAAIVGPTAVGKSETAVKVAERLGGEILSCDSMQVYRGMDIGTAKASTEQRTRVAHHMIDIVDPDTPYTVADYQRAAKKVIQDLNNRGKLPILVGGTGLYYQAVVDDYEFSPLLADPDIRQQLEKEADESLERLYNELESVDPASTRIIKPNDRKRIIRALEVYRLTGRPFSQFQTRNQGLYQLAVVGLCAARTELYRRIEARVDAMIESGFVEEVKTLYAKGYDLPLNSMQALGYKQILQYLKGGMSLEQAVAEIKKETRRYAKRQLTWFRKDKRIFWLDITEYKEAEGLVRKICEYIGRTLAIAVE</sequence>
<dbReference type="GO" id="GO:0005524">
    <property type="term" value="F:ATP binding"/>
    <property type="evidence" value="ECO:0007669"/>
    <property type="project" value="UniProtKB-UniRule"/>
</dbReference>
<gene>
    <name evidence="10" type="primary">miaA</name>
    <name evidence="14" type="ordered locus">Slip_1078</name>
</gene>
<comment type="subunit">
    <text evidence="10">Monomer.</text>
</comment>
<dbReference type="PANTHER" id="PTHR11088">
    <property type="entry name" value="TRNA DIMETHYLALLYLTRANSFERASE"/>
    <property type="match status" value="1"/>
</dbReference>
<evidence type="ECO:0000256" key="11">
    <source>
        <dbReference type="RuleBase" id="RU003783"/>
    </source>
</evidence>
<evidence type="ECO:0000256" key="10">
    <source>
        <dbReference type="HAMAP-Rule" id="MF_00185"/>
    </source>
</evidence>
<keyword evidence="8 10" id="KW-0460">Magnesium</keyword>
<dbReference type="PANTHER" id="PTHR11088:SF60">
    <property type="entry name" value="TRNA DIMETHYLALLYLTRANSFERASE"/>
    <property type="match status" value="1"/>
</dbReference>
<keyword evidence="15" id="KW-1185">Reference proteome</keyword>
<evidence type="ECO:0000256" key="12">
    <source>
        <dbReference type="RuleBase" id="RU003784"/>
    </source>
</evidence>
<evidence type="ECO:0000256" key="5">
    <source>
        <dbReference type="ARBA" id="ARBA00022694"/>
    </source>
</evidence>
<keyword evidence="7 10" id="KW-0067">ATP-binding</keyword>
<comment type="cofactor">
    <cofactor evidence="1 10">
        <name>Mg(2+)</name>
        <dbReference type="ChEBI" id="CHEBI:18420"/>
    </cofactor>
</comment>
<dbReference type="HOGENOM" id="CLU_032616_0_1_9"/>
<feature type="site" description="Interaction with substrate tRNA" evidence="10">
    <location>
        <position position="122"/>
    </location>
</feature>
<keyword evidence="5 10" id="KW-0819">tRNA processing</keyword>
<dbReference type="Gene3D" id="1.10.20.140">
    <property type="match status" value="1"/>
</dbReference>
<feature type="binding site" evidence="10">
    <location>
        <begin position="10"/>
        <end position="15"/>
    </location>
    <ligand>
        <name>substrate</name>
    </ligand>
</feature>
<evidence type="ECO:0000256" key="3">
    <source>
        <dbReference type="ARBA" id="ARBA00005842"/>
    </source>
</evidence>
<dbReference type="Pfam" id="PF01715">
    <property type="entry name" value="IPPT"/>
    <property type="match status" value="1"/>
</dbReference>
<feature type="site" description="Interaction with substrate tRNA" evidence="10">
    <location>
        <position position="99"/>
    </location>
</feature>
<dbReference type="InterPro" id="IPR039657">
    <property type="entry name" value="Dimethylallyltransferase"/>
</dbReference>
<dbReference type="Proteomes" id="UP000000378">
    <property type="component" value="Chromosome"/>
</dbReference>
<keyword evidence="6 10" id="KW-0547">Nucleotide-binding</keyword>
<evidence type="ECO:0000313" key="14">
    <source>
        <dbReference type="EMBL" id="ADI01856.1"/>
    </source>
</evidence>
<feature type="region of interest" description="Interaction with substrate tRNA" evidence="10">
    <location>
        <begin position="33"/>
        <end position="36"/>
    </location>
</feature>
<evidence type="ECO:0000256" key="13">
    <source>
        <dbReference type="RuleBase" id="RU003785"/>
    </source>
</evidence>
<feature type="binding site" evidence="10">
    <location>
        <begin position="8"/>
        <end position="15"/>
    </location>
    <ligand>
        <name>ATP</name>
        <dbReference type="ChEBI" id="CHEBI:30616"/>
    </ligand>
</feature>
<reference evidence="15" key="1">
    <citation type="journal article" date="2010" name="Stand. Genomic Sci.">
        <title>Complete genome sequence of Syntrophothermus lipocalidus type strain (TGB-C1T).</title>
        <authorList>
            <consortium name="US DOE Joint Genome Institute (JGI-PGF)"/>
            <person name="Djao O."/>
            <person name="Zhang X."/>
            <person name="Lucas S."/>
            <person name="Lapidus A."/>
            <person name="Glavina Del Rio T."/>
            <person name="Nolan M."/>
            <person name="Tice H."/>
            <person name="Cheng J."/>
            <person name="Han C."/>
            <person name="Tapia R."/>
            <person name="Goodwin L."/>
            <person name="Pitluck S."/>
            <person name="Liolios K."/>
            <person name="Ivanova N."/>
            <person name="Mavromatis K."/>
            <person name="Mikhailova N."/>
            <person name="Ovchinnikova G."/>
            <person name="Pati A."/>
            <person name="Brambilla E."/>
            <person name="Chen A."/>
            <person name="Palaniappan K."/>
            <person name="Land M."/>
            <person name="Hauser L."/>
            <person name="Chang Y."/>
            <person name="Jeffries C."/>
            <person name="Rohde M."/>
            <person name="Sikorski J."/>
            <person name="Spring S."/>
            <person name="Goker M."/>
            <person name="Detter J."/>
            <person name="Woyke T."/>
            <person name="Bristow J."/>
            <person name="Eisen J."/>
            <person name="Markowitz V."/>
            <person name="Hugenholtz P."/>
            <person name="Kyrpides N."/>
            <person name="Klenk H."/>
        </authorList>
    </citation>
    <scope>NUCLEOTIDE SEQUENCE [LARGE SCALE GENOMIC DNA]</scope>
    <source>
        <strain evidence="15">DSM 12680 / TGB-C1</strain>
    </source>
</reference>
<dbReference type="InterPro" id="IPR018022">
    <property type="entry name" value="IPT"/>
</dbReference>
<dbReference type="NCBIfam" id="TIGR00174">
    <property type="entry name" value="miaA"/>
    <property type="match status" value="1"/>
</dbReference>
<dbReference type="EMBL" id="CP002048">
    <property type="protein sequence ID" value="ADI01856.1"/>
    <property type="molecule type" value="Genomic_DNA"/>
</dbReference>
<comment type="catalytic activity">
    <reaction evidence="9 10 11">
        <text>adenosine(37) in tRNA + dimethylallyl diphosphate = N(6)-dimethylallyladenosine(37) in tRNA + diphosphate</text>
        <dbReference type="Rhea" id="RHEA:26482"/>
        <dbReference type="Rhea" id="RHEA-COMP:10162"/>
        <dbReference type="Rhea" id="RHEA-COMP:10375"/>
        <dbReference type="ChEBI" id="CHEBI:33019"/>
        <dbReference type="ChEBI" id="CHEBI:57623"/>
        <dbReference type="ChEBI" id="CHEBI:74411"/>
        <dbReference type="ChEBI" id="CHEBI:74415"/>
        <dbReference type="EC" id="2.5.1.75"/>
    </reaction>
</comment>
<comment type="similarity">
    <text evidence="3 10 13">Belongs to the IPP transferase family.</text>
</comment>
<dbReference type="KEGG" id="slp:Slip_1078"/>